<dbReference type="InterPro" id="IPR010905">
    <property type="entry name" value="Glyco_hydro_88"/>
</dbReference>
<dbReference type="GO" id="GO:0005975">
    <property type="term" value="P:carbohydrate metabolic process"/>
    <property type="evidence" value="ECO:0007669"/>
    <property type="project" value="InterPro"/>
</dbReference>
<dbReference type="RefSeq" id="WP_116058585.1">
    <property type="nucleotide sequence ID" value="NZ_QRDZ01000001.1"/>
</dbReference>
<gene>
    <name evidence="3" type="ORF">DFP98_10188</name>
</gene>
<evidence type="ECO:0000313" key="4">
    <source>
        <dbReference type="Proteomes" id="UP000256977"/>
    </source>
</evidence>
<dbReference type="InterPro" id="IPR008928">
    <property type="entry name" value="6-hairpin_glycosidase_sf"/>
</dbReference>
<keyword evidence="4" id="KW-1185">Reference proteome</keyword>
<evidence type="ECO:0000256" key="2">
    <source>
        <dbReference type="SAM" id="MobiDB-lite"/>
    </source>
</evidence>
<dbReference type="Gene3D" id="1.50.10.10">
    <property type="match status" value="1"/>
</dbReference>
<keyword evidence="1 3" id="KW-0378">Hydrolase</keyword>
<proteinExistence type="predicted"/>
<dbReference type="PANTHER" id="PTHR33886">
    <property type="entry name" value="UNSATURATED RHAMNOGALACTURONAN HYDROLASE (EUROFUNG)"/>
    <property type="match status" value="1"/>
</dbReference>
<protein>
    <submittedName>
        <fullName evidence="3">Unsaturated rhamnogalacturonyl hydrolase</fullName>
    </submittedName>
</protein>
<reference evidence="3 4" key="1">
    <citation type="submission" date="2018-07" db="EMBL/GenBank/DDBJ databases">
        <title>Genomic Encyclopedia of Type Strains, Phase III (KMG-III): the genomes of soil and plant-associated and newly described type strains.</title>
        <authorList>
            <person name="Whitman W."/>
        </authorList>
    </citation>
    <scope>NUCLEOTIDE SEQUENCE [LARGE SCALE GENOMIC DNA]</scope>
    <source>
        <strain evidence="3 4">CECT 7287</strain>
    </source>
</reference>
<dbReference type="PANTHER" id="PTHR33886:SF8">
    <property type="entry name" value="UNSATURATED RHAMNOGALACTURONAN HYDROLASE (EUROFUNG)"/>
    <property type="match status" value="1"/>
</dbReference>
<dbReference type="Proteomes" id="UP000256977">
    <property type="component" value="Unassembled WGS sequence"/>
</dbReference>
<organism evidence="3 4">
    <name type="scientific">Cohnella phaseoli</name>
    <dbReference type="NCBI Taxonomy" id="456490"/>
    <lineage>
        <taxon>Bacteria</taxon>
        <taxon>Bacillati</taxon>
        <taxon>Bacillota</taxon>
        <taxon>Bacilli</taxon>
        <taxon>Bacillales</taxon>
        <taxon>Paenibacillaceae</taxon>
        <taxon>Cohnella</taxon>
    </lineage>
</organism>
<comment type="caution">
    <text evidence="3">The sequence shown here is derived from an EMBL/GenBank/DDBJ whole genome shotgun (WGS) entry which is preliminary data.</text>
</comment>
<dbReference type="OrthoDB" id="9812931at2"/>
<dbReference type="InterPro" id="IPR052043">
    <property type="entry name" value="PolySaccharide_Degr_Enz"/>
</dbReference>
<dbReference type="Pfam" id="PF07470">
    <property type="entry name" value="Glyco_hydro_88"/>
    <property type="match status" value="1"/>
</dbReference>
<name>A0A3D9KR70_9BACL</name>
<dbReference type="SUPFAM" id="SSF48208">
    <property type="entry name" value="Six-hairpin glycosidases"/>
    <property type="match status" value="1"/>
</dbReference>
<feature type="region of interest" description="Disordered" evidence="2">
    <location>
        <begin position="1"/>
        <end position="24"/>
    </location>
</feature>
<dbReference type="AlphaFoldDB" id="A0A3D9KR70"/>
<dbReference type="EMBL" id="QRDZ01000001">
    <property type="protein sequence ID" value="RED89117.1"/>
    <property type="molecule type" value="Genomic_DNA"/>
</dbReference>
<evidence type="ECO:0000256" key="1">
    <source>
        <dbReference type="ARBA" id="ARBA00022801"/>
    </source>
</evidence>
<sequence length="373" mass="41389">MHSNHDGSAAEDITNKPSSGTFADRDGLKELARRVYRYMTDSKSRDWGMDIEQWDWVPGVGIIAIAEYGAALEQESAIEYVRQWVDRNRERMAAAGTVNAMAPFAAFPELYRRTGQEELLKQAGRIASWMLEEAPRTREGAFEHTVTEPESFPEQVWADTVFMAVLFLARYAALTGDKAAAEEAMRQTVLHLRLLQDERTGVLFHGWDCEASGHLSAARWCRANAWITCAVPEIVAELRKLVPMPAELGERYVRMTEGLRKLQAADGLWHTVMDRPDFYKEASGSAGIACGFLKAVRTGLLPEDYLQSAELAIAGLLPLITPEGEVKGVSGGTPVMPSVEAYNEIPRYPTLYGQGLTLMLLSEAASAGREFRK</sequence>
<evidence type="ECO:0000313" key="3">
    <source>
        <dbReference type="EMBL" id="RED89117.1"/>
    </source>
</evidence>
<dbReference type="InterPro" id="IPR012341">
    <property type="entry name" value="6hp_glycosidase-like_sf"/>
</dbReference>
<dbReference type="GO" id="GO:0016787">
    <property type="term" value="F:hydrolase activity"/>
    <property type="evidence" value="ECO:0007669"/>
    <property type="project" value="UniProtKB-KW"/>
</dbReference>
<accession>A0A3D9KR70</accession>